<evidence type="ECO:0000313" key="2">
    <source>
        <dbReference type="Proteomes" id="UP000744676"/>
    </source>
</evidence>
<organism evidence="1 2">
    <name type="scientific">Geotrichum galactomycetum</name>
    <dbReference type="NCBI Taxonomy" id="27317"/>
    <lineage>
        <taxon>Eukaryota</taxon>
        <taxon>Fungi</taxon>
        <taxon>Dikarya</taxon>
        <taxon>Ascomycota</taxon>
        <taxon>Saccharomycotina</taxon>
        <taxon>Dipodascomycetes</taxon>
        <taxon>Dipodascales</taxon>
        <taxon>Dipodascaceae</taxon>
        <taxon>Geotrichum</taxon>
    </lineage>
</organism>
<keyword evidence="2" id="KW-1185">Reference proteome</keyword>
<gene>
    <name evidence="1" type="ORF">D0Z00_002242</name>
</gene>
<name>A0ACB6V4R8_9ASCO</name>
<dbReference type="EMBL" id="QVQA01000057">
    <property type="protein sequence ID" value="KAF5097869.1"/>
    <property type="molecule type" value="Genomic_DNA"/>
</dbReference>
<accession>A0ACB6V4R8</accession>
<dbReference type="Proteomes" id="UP000744676">
    <property type="component" value="Unassembled WGS sequence"/>
</dbReference>
<evidence type="ECO:0000313" key="1">
    <source>
        <dbReference type="EMBL" id="KAF5097869.1"/>
    </source>
</evidence>
<proteinExistence type="predicted"/>
<sequence length="625" mass="66566">MGRPRPKVSKSTVKGHPFAVKVMRRAMQAELDNDRTLNPHSPESSDEPGDPELAPDNGALDDTATTSTAETRKGGSGAGADDNNSQVTFQFPLDMNTAELVEIMKKKIADKTISSVDGAAAAAAAAAMAAVRGGSGGSSNGGSVEGAAAATAAALAAAARSSSNEPRGLGAASVAVAAAASFAAGMTDSSNDSQASVALQIYDKFDDLMVDFQKEITGKMLNGSFDEFLQIYKKVLDRNLDTSKFDGKTAAKRVDDRRNIKEVLDDDESYEDLDDEYDENNDDDYDDDAGECEECCSNPDCENFTVEAVAGLSVPIYSVLIRTNIEYAHHQTNSKPRRATIGGNSNSSSNNNNNNNSSSSGTGTNNDLIPANMLTSPLLIFSYVRDNLHYGKSGDKLNIFKTIRTYYDPSNRDTPAAADPPFFARLDQLIHEEEELKQFSGVNDVLKRERERSRYSTGYSFPGDRSARAYPKSGNGGSDNDSESCNPRTTFSLTPANYGDFVLTIPVLDFVKPIVRDGTTNVAVAQPPPPPPPWAEAAMQSDSVAHVLRIRGVRPARPLPPYYYSAAAAGTPTSAASAAAKPSELVAAFRHTNAQIRQILNLTTTTTVDPGVASGLPSPPTPQMD</sequence>
<reference evidence="1 2" key="1">
    <citation type="journal article" date="2020" name="Front. Microbiol.">
        <title>Phenotypic and Genetic Characterization of the Cheese Ripening Yeast Geotrichum candidum.</title>
        <authorList>
            <person name="Perkins V."/>
            <person name="Vignola S."/>
            <person name="Lessard M.H."/>
            <person name="Plante P.L."/>
            <person name="Corbeil J."/>
            <person name="Dugat-Bony E."/>
            <person name="Frenette M."/>
            <person name="Labrie S."/>
        </authorList>
    </citation>
    <scope>NUCLEOTIDE SEQUENCE [LARGE SCALE GENOMIC DNA]</scope>
    <source>
        <strain evidence="1 2">LMA-1147</strain>
    </source>
</reference>
<protein>
    <submittedName>
        <fullName evidence="1">Uncharacterized protein</fullName>
    </submittedName>
</protein>
<comment type="caution">
    <text evidence="1">The sequence shown here is derived from an EMBL/GenBank/DDBJ whole genome shotgun (WGS) entry which is preliminary data.</text>
</comment>